<accession>A0AAD1Y2Z2</accession>
<dbReference type="AlphaFoldDB" id="A0AAD1Y2Z2"/>
<feature type="compositionally biased region" description="Basic and acidic residues" evidence="1">
    <location>
        <begin position="423"/>
        <end position="440"/>
    </location>
</feature>
<evidence type="ECO:0000313" key="2">
    <source>
        <dbReference type="EMBL" id="CAI2384448.1"/>
    </source>
</evidence>
<proteinExistence type="predicted"/>
<feature type="region of interest" description="Disordered" evidence="1">
    <location>
        <begin position="387"/>
        <end position="449"/>
    </location>
</feature>
<comment type="caution">
    <text evidence="2">The sequence shown here is derived from an EMBL/GenBank/DDBJ whole genome shotgun (WGS) entry which is preliminary data.</text>
</comment>
<reference evidence="2" key="1">
    <citation type="submission" date="2023-07" db="EMBL/GenBank/DDBJ databases">
        <authorList>
            <consortium name="AG Swart"/>
            <person name="Singh M."/>
            <person name="Singh A."/>
            <person name="Seah K."/>
            <person name="Emmerich C."/>
        </authorList>
    </citation>
    <scope>NUCLEOTIDE SEQUENCE</scope>
    <source>
        <strain evidence="2">DP1</strain>
    </source>
</reference>
<keyword evidence="3" id="KW-1185">Reference proteome</keyword>
<evidence type="ECO:0000256" key="1">
    <source>
        <dbReference type="SAM" id="MobiDB-lite"/>
    </source>
</evidence>
<feature type="region of interest" description="Disordered" evidence="1">
    <location>
        <begin position="255"/>
        <end position="329"/>
    </location>
</feature>
<evidence type="ECO:0000313" key="3">
    <source>
        <dbReference type="Proteomes" id="UP001295684"/>
    </source>
</evidence>
<organism evidence="2 3">
    <name type="scientific">Euplotes crassus</name>
    <dbReference type="NCBI Taxonomy" id="5936"/>
    <lineage>
        <taxon>Eukaryota</taxon>
        <taxon>Sar</taxon>
        <taxon>Alveolata</taxon>
        <taxon>Ciliophora</taxon>
        <taxon>Intramacronucleata</taxon>
        <taxon>Spirotrichea</taxon>
        <taxon>Hypotrichia</taxon>
        <taxon>Euplotida</taxon>
        <taxon>Euplotidae</taxon>
        <taxon>Moneuplotes</taxon>
    </lineage>
</organism>
<dbReference type="Proteomes" id="UP001295684">
    <property type="component" value="Unassembled WGS sequence"/>
</dbReference>
<name>A0AAD1Y2Z2_EUPCR</name>
<protein>
    <submittedName>
        <fullName evidence="2">Uncharacterized protein</fullName>
    </submittedName>
</protein>
<gene>
    <name evidence="2" type="ORF">ECRASSUSDP1_LOCUS25975</name>
</gene>
<feature type="compositionally biased region" description="Polar residues" evidence="1">
    <location>
        <begin position="407"/>
        <end position="420"/>
    </location>
</feature>
<feature type="compositionally biased region" description="Polar residues" evidence="1">
    <location>
        <begin position="262"/>
        <end position="273"/>
    </location>
</feature>
<sequence length="524" mass="61598">MNRKLENYWNDAPINSEEWTRQKAHNDIYQKYRKEAMLQKNKYKDIDRIRKINRSEHEVHLNSKLDPRNDHYFNHNYYDSKQKFLMQKYQNLSQHGRNSRYNSSDGPRKKYIIQDLKMSPPNMPIKFSPNLPPRRPLLNKQNKILDNLEPSQEVDVSKSISPLQEKGDTKFFDSQEASHNLNSVFLADSYRKRNNLSHSRRLQVQDSNQIQVRPISLKIKKEKIKKYSAKKDLKLSPMEYHQFCAENITIEKSEAGSDHKSSMSNQKTVNVQSRVDGESFLTSQTKFGEDPSTKRSQAKPTKSLFADVDSTNMKPMINDKKSPSMKRKKRIRVITKNKNLKKIPKKPHKESNSTKTIPQFIHHDPHTMRKNSREEARLARSTFNIPTEPEVPMKQTRNVLRQKKNSELASPTDQTKTENSVSDEEKQEVPKLQEVLKEPSNESIQVEESPKVKLGLKDTYQVDQDKTLTQELLEDFERLELQYKLKENWLDATDEVKKPFPADFSLIYTTEREEQVKKDQVHDE</sequence>
<dbReference type="EMBL" id="CAMPGE010026781">
    <property type="protein sequence ID" value="CAI2384448.1"/>
    <property type="molecule type" value="Genomic_DNA"/>
</dbReference>